<dbReference type="PROSITE" id="PS50103">
    <property type="entry name" value="ZF_C3H1"/>
    <property type="match status" value="1"/>
</dbReference>
<reference evidence="11 12" key="1">
    <citation type="submission" date="2015-04" db="EMBL/GenBank/DDBJ databases">
        <authorList>
            <person name="Syromyatnikov M.Y."/>
            <person name="Popov V.N."/>
        </authorList>
    </citation>
    <scope>NUCLEOTIDE SEQUENCE [LARGE SCALE GENOMIC DNA]</scope>
</reference>
<keyword evidence="12" id="KW-1185">Reference proteome</keyword>
<keyword evidence="4" id="KW-0378">Hydrolase</keyword>
<evidence type="ECO:0000256" key="6">
    <source>
        <dbReference type="ARBA" id="ARBA00023242"/>
    </source>
</evidence>
<evidence type="ECO:0000259" key="10">
    <source>
        <dbReference type="PROSITE" id="PS50103"/>
    </source>
</evidence>
<name>A0A1J1HS14_9DIPT</name>
<evidence type="ECO:0000256" key="8">
    <source>
        <dbReference type="SAM" id="Coils"/>
    </source>
</evidence>
<gene>
    <name evidence="11" type="ORF">CLUMA_CG003029</name>
</gene>
<dbReference type="PANTHER" id="PTHR12801:SF115">
    <property type="entry name" value="FI18136P1-RELATED"/>
    <property type="match status" value="1"/>
</dbReference>
<dbReference type="InterPro" id="IPR013520">
    <property type="entry name" value="Ribonucl_H"/>
</dbReference>
<dbReference type="PANTHER" id="PTHR12801">
    <property type="entry name" value="RNA EXONUCLEASE REXO1 / RECO3 FAMILY MEMBER-RELATED"/>
    <property type="match status" value="1"/>
</dbReference>
<dbReference type="OrthoDB" id="206335at2759"/>
<dbReference type="Proteomes" id="UP000183832">
    <property type="component" value="Unassembled WGS sequence"/>
</dbReference>
<dbReference type="InterPro" id="IPR047021">
    <property type="entry name" value="REXO1/3/4-like"/>
</dbReference>
<feature type="compositionally biased region" description="Basic residues" evidence="9">
    <location>
        <begin position="223"/>
        <end position="250"/>
    </location>
</feature>
<evidence type="ECO:0000256" key="7">
    <source>
        <dbReference type="PROSITE-ProRule" id="PRU00723"/>
    </source>
</evidence>
<keyword evidence="7" id="KW-0863">Zinc-finger</keyword>
<keyword evidence="8" id="KW-0175">Coiled coil</keyword>
<sequence length="894" mass="101682">MLPSLGIFSNIPCPYFEEGQCLRPYCHFKHVSKKEETSKPVYHPTKITQQPDVEIVQEQVKKKPRLEYLPIPISRPIATYKATVINKVVESNSYVPAETNKSNNVSVVSYTPSKIIKETNEILKEEIKSEKLPEVLEESVNKSTDETINIVSETVKTDDKDNQHNDEVVKEKDHRKSRSHSSSKHRSSSSRHHHKSSKSKEKSSSSHEKSSHRKDSSLSSSSTRHKSSRHKSSSNSKRDHRSKSSSHSKHKKDELEHKNGDEKESKSVEDSLDSNGWIESEEDDIEEQCRQIFDNYKPNEDSSSSKATQPKTTRKEESDEEPTVVDKKRQAHENAGTVKRSIPKIKTNHEQEAMLTVQRRQQMALDKALSELKAKDELIAKHEAEIKERENATPLINPLVFQRPHGPKRPMITPISSQMAIQNAKRKIEELNKAKQRQQFQTPTPAQTAAKSVNRVAHVPSGIADIDASKLAPPVREAQSSKISSNIRHQYYQNMVKVCLEIYPLAADAFERAQSEEYEVFKKCTMVTTYKTSVLLAINRLKKEINLSSKSKLPKLVSHELMLAGKIGQKSSWSTNNKIKVSNSESSLTTIDNCSSSEAFELVVDCILSEAQMRENGFPRSCGKRGRAQLFVPKKAKPQNGREDDYYCARCHKVFNVDIYDEPQTDLCNFHMKRSGFRRGCADNLYYCCEQPSGSAGCCYANYHVTDYIDHDNLIQYVQTMDRGDDYVCTKKDIFALDCEMCYTVAGMELTRITVVNFNEETVYDKLVKPQNRIIDYNTRFSGITEAMLSSPDVQSFSQVQAVLLSMFHSRTILIGHSLESDLKSLKLIHNVVVDTSILYPHRQGPPKKRALKTLCIEYLEKIIQEDDAGHDSAEDAMVCIRLVKCYLRNRIVN</sequence>
<evidence type="ECO:0000256" key="9">
    <source>
        <dbReference type="SAM" id="MobiDB-lite"/>
    </source>
</evidence>
<dbReference type="InterPro" id="IPR034922">
    <property type="entry name" value="REX1-like_exo"/>
</dbReference>
<feature type="zinc finger region" description="C3H1-type" evidence="7">
    <location>
        <begin position="7"/>
        <end position="33"/>
    </location>
</feature>
<dbReference type="FunFam" id="3.30.420.10:FF:000019">
    <property type="entry name" value="RNA exonuclease NEF-sp"/>
    <property type="match status" value="1"/>
</dbReference>
<keyword evidence="6" id="KW-0539">Nucleus</keyword>
<dbReference type="InterPro" id="IPR012337">
    <property type="entry name" value="RNaseH-like_sf"/>
</dbReference>
<protein>
    <submittedName>
        <fullName evidence="11">CLUMA_CG003029, isoform A</fullName>
    </submittedName>
</protein>
<evidence type="ECO:0000313" key="12">
    <source>
        <dbReference type="Proteomes" id="UP000183832"/>
    </source>
</evidence>
<dbReference type="Pfam" id="PF15870">
    <property type="entry name" value="EloA-BP1"/>
    <property type="match status" value="1"/>
</dbReference>
<evidence type="ECO:0000256" key="1">
    <source>
        <dbReference type="ARBA" id="ARBA00004123"/>
    </source>
</evidence>
<feature type="region of interest" description="Disordered" evidence="9">
    <location>
        <begin position="152"/>
        <end position="342"/>
    </location>
</feature>
<dbReference type="EMBL" id="CVRI01000011">
    <property type="protein sequence ID" value="CRK89270.1"/>
    <property type="molecule type" value="Genomic_DNA"/>
</dbReference>
<dbReference type="InterPro" id="IPR031736">
    <property type="entry name" value="REXO1-like_dom"/>
</dbReference>
<keyword evidence="5" id="KW-0269">Exonuclease</keyword>
<dbReference type="GO" id="GO:0008270">
    <property type="term" value="F:zinc ion binding"/>
    <property type="evidence" value="ECO:0007669"/>
    <property type="project" value="UniProtKB-KW"/>
</dbReference>
<accession>A0A1J1HS14</accession>
<dbReference type="STRING" id="568069.A0A1J1HS14"/>
<dbReference type="CDD" id="cd06145">
    <property type="entry name" value="REX1_like"/>
    <property type="match status" value="1"/>
</dbReference>
<feature type="compositionally biased region" description="Basic and acidic residues" evidence="9">
    <location>
        <begin position="155"/>
        <end position="174"/>
    </location>
</feature>
<dbReference type="GO" id="GO:0005634">
    <property type="term" value="C:nucleus"/>
    <property type="evidence" value="ECO:0007669"/>
    <property type="project" value="UniProtKB-SubCell"/>
</dbReference>
<dbReference type="AlphaFoldDB" id="A0A1J1HS14"/>
<comment type="subcellular location">
    <subcellularLocation>
        <location evidence="1">Nucleus</location>
    </subcellularLocation>
</comment>
<feature type="domain" description="C3H1-type" evidence="10">
    <location>
        <begin position="7"/>
        <end position="33"/>
    </location>
</feature>
<evidence type="ECO:0000256" key="2">
    <source>
        <dbReference type="ARBA" id="ARBA00006357"/>
    </source>
</evidence>
<feature type="compositionally biased region" description="Polar residues" evidence="9">
    <location>
        <begin position="301"/>
        <end position="311"/>
    </location>
</feature>
<keyword evidence="3" id="KW-0540">Nuclease</keyword>
<feature type="coiled-coil region" evidence="8">
    <location>
        <begin position="365"/>
        <end position="392"/>
    </location>
</feature>
<dbReference type="SUPFAM" id="SSF53098">
    <property type="entry name" value="Ribonuclease H-like"/>
    <property type="match status" value="1"/>
</dbReference>
<dbReference type="InterPro" id="IPR036397">
    <property type="entry name" value="RNaseH_sf"/>
</dbReference>
<evidence type="ECO:0000313" key="11">
    <source>
        <dbReference type="EMBL" id="CRK89270.1"/>
    </source>
</evidence>
<dbReference type="GO" id="GO:0003676">
    <property type="term" value="F:nucleic acid binding"/>
    <property type="evidence" value="ECO:0007669"/>
    <property type="project" value="InterPro"/>
</dbReference>
<feature type="compositionally biased region" description="Basic and acidic residues" evidence="9">
    <location>
        <begin position="251"/>
        <end position="269"/>
    </location>
</feature>
<dbReference type="Gene3D" id="3.30.420.10">
    <property type="entry name" value="Ribonuclease H-like superfamily/Ribonuclease H"/>
    <property type="match status" value="1"/>
</dbReference>
<feature type="compositionally biased region" description="Basic residues" evidence="9">
    <location>
        <begin position="175"/>
        <end position="197"/>
    </location>
</feature>
<dbReference type="SMART" id="SM00479">
    <property type="entry name" value="EXOIII"/>
    <property type="match status" value="1"/>
</dbReference>
<evidence type="ECO:0000256" key="3">
    <source>
        <dbReference type="ARBA" id="ARBA00022722"/>
    </source>
</evidence>
<organism evidence="11 12">
    <name type="scientific">Clunio marinus</name>
    <dbReference type="NCBI Taxonomy" id="568069"/>
    <lineage>
        <taxon>Eukaryota</taxon>
        <taxon>Metazoa</taxon>
        <taxon>Ecdysozoa</taxon>
        <taxon>Arthropoda</taxon>
        <taxon>Hexapoda</taxon>
        <taxon>Insecta</taxon>
        <taxon>Pterygota</taxon>
        <taxon>Neoptera</taxon>
        <taxon>Endopterygota</taxon>
        <taxon>Diptera</taxon>
        <taxon>Nematocera</taxon>
        <taxon>Chironomoidea</taxon>
        <taxon>Chironomidae</taxon>
        <taxon>Clunio</taxon>
    </lineage>
</organism>
<evidence type="ECO:0000256" key="4">
    <source>
        <dbReference type="ARBA" id="ARBA00022801"/>
    </source>
</evidence>
<dbReference type="InterPro" id="IPR000571">
    <property type="entry name" value="Znf_CCCH"/>
</dbReference>
<feature type="compositionally biased region" description="Basic and acidic residues" evidence="9">
    <location>
        <begin position="198"/>
        <end position="216"/>
    </location>
</feature>
<keyword evidence="7" id="KW-0862">Zinc</keyword>
<proteinExistence type="inferred from homology"/>
<comment type="similarity">
    <text evidence="2">Belongs to the REXO1/REXO3 family.</text>
</comment>
<evidence type="ECO:0000256" key="5">
    <source>
        <dbReference type="ARBA" id="ARBA00022839"/>
    </source>
</evidence>
<dbReference type="GO" id="GO:0004527">
    <property type="term" value="F:exonuclease activity"/>
    <property type="evidence" value="ECO:0007669"/>
    <property type="project" value="UniProtKB-KW"/>
</dbReference>
<keyword evidence="7" id="KW-0479">Metal-binding</keyword>